<dbReference type="PANTHER" id="PTHR43357">
    <property type="entry name" value="INNER MEMBRANE ABC TRANSPORTER PERMEASE PROTEIN YDCV"/>
    <property type="match status" value="1"/>
</dbReference>
<dbReference type="RefSeq" id="WP_165928491.1">
    <property type="nucleotide sequence ID" value="NZ_CP143053.1"/>
</dbReference>
<dbReference type="PANTHER" id="PTHR43357:SF3">
    <property type="entry name" value="FE(3+)-TRANSPORT SYSTEM PERMEASE PROTEIN FBPB 2"/>
    <property type="match status" value="1"/>
</dbReference>
<dbReference type="Gene3D" id="1.10.3720.10">
    <property type="entry name" value="MetI-like"/>
    <property type="match status" value="2"/>
</dbReference>
<proteinExistence type="inferred from homology"/>
<organism evidence="10 11">
    <name type="scientific">Dietzia cinnamea</name>
    <dbReference type="NCBI Taxonomy" id="321318"/>
    <lineage>
        <taxon>Bacteria</taxon>
        <taxon>Bacillati</taxon>
        <taxon>Actinomycetota</taxon>
        <taxon>Actinomycetes</taxon>
        <taxon>Mycobacteriales</taxon>
        <taxon>Dietziaceae</taxon>
        <taxon>Dietzia</taxon>
    </lineage>
</organism>
<protein>
    <submittedName>
        <fullName evidence="10">Iron(III) transport system permease protein</fullName>
    </submittedName>
</protein>
<feature type="transmembrane region" description="Helical" evidence="8">
    <location>
        <begin position="253"/>
        <end position="282"/>
    </location>
</feature>
<feature type="transmembrane region" description="Helical" evidence="8">
    <location>
        <begin position="42"/>
        <end position="66"/>
    </location>
</feature>
<evidence type="ECO:0000256" key="7">
    <source>
        <dbReference type="ARBA" id="ARBA00023136"/>
    </source>
</evidence>
<feature type="domain" description="ABC transmembrane type-1" evidence="9">
    <location>
        <begin position="43"/>
        <end position="224"/>
    </location>
</feature>
<keyword evidence="7 8" id="KW-0472">Membrane</keyword>
<dbReference type="SUPFAM" id="SSF161098">
    <property type="entry name" value="MetI-like"/>
    <property type="match status" value="2"/>
</dbReference>
<evidence type="ECO:0000256" key="6">
    <source>
        <dbReference type="ARBA" id="ARBA00022989"/>
    </source>
</evidence>
<feature type="transmembrane region" description="Helical" evidence="8">
    <location>
        <begin position="163"/>
        <end position="183"/>
    </location>
</feature>
<evidence type="ECO:0000259" key="9">
    <source>
        <dbReference type="PROSITE" id="PS50928"/>
    </source>
</evidence>
<dbReference type="GO" id="GO:0055085">
    <property type="term" value="P:transmembrane transport"/>
    <property type="evidence" value="ECO:0007669"/>
    <property type="project" value="InterPro"/>
</dbReference>
<gene>
    <name evidence="10" type="ORF">EDD19_11239</name>
</gene>
<feature type="domain" description="ABC transmembrane type-1" evidence="9">
    <location>
        <begin position="298"/>
        <end position="488"/>
    </location>
</feature>
<dbReference type="AlphaFoldDB" id="A0A4V2W7V6"/>
<dbReference type="Proteomes" id="UP000295805">
    <property type="component" value="Unassembled WGS sequence"/>
</dbReference>
<dbReference type="Pfam" id="PF00528">
    <property type="entry name" value="BPD_transp_1"/>
    <property type="match status" value="2"/>
</dbReference>
<feature type="transmembrane region" description="Helical" evidence="8">
    <location>
        <begin position="302"/>
        <end position="324"/>
    </location>
</feature>
<evidence type="ECO:0000256" key="2">
    <source>
        <dbReference type="ARBA" id="ARBA00022448"/>
    </source>
</evidence>
<dbReference type="GeneID" id="89531786"/>
<dbReference type="CDD" id="cd06261">
    <property type="entry name" value="TM_PBP2"/>
    <property type="match status" value="2"/>
</dbReference>
<evidence type="ECO:0000256" key="5">
    <source>
        <dbReference type="ARBA" id="ARBA00022692"/>
    </source>
</evidence>
<feature type="transmembrane region" description="Helical" evidence="8">
    <location>
        <begin position="467"/>
        <end position="489"/>
    </location>
</feature>
<keyword evidence="3" id="KW-1003">Cell membrane</keyword>
<keyword evidence="4" id="KW-0997">Cell inner membrane</keyword>
<keyword evidence="2 8" id="KW-0813">Transport</keyword>
<evidence type="ECO:0000256" key="1">
    <source>
        <dbReference type="ARBA" id="ARBA00004429"/>
    </source>
</evidence>
<feature type="transmembrane region" description="Helical" evidence="8">
    <location>
        <begin position="105"/>
        <end position="125"/>
    </location>
</feature>
<evidence type="ECO:0000256" key="8">
    <source>
        <dbReference type="RuleBase" id="RU363032"/>
    </source>
</evidence>
<feature type="transmembrane region" description="Helical" evidence="8">
    <location>
        <begin position="336"/>
        <end position="358"/>
    </location>
</feature>
<evidence type="ECO:0000256" key="3">
    <source>
        <dbReference type="ARBA" id="ARBA00022475"/>
    </source>
</evidence>
<dbReference type="InterPro" id="IPR000515">
    <property type="entry name" value="MetI-like"/>
</dbReference>
<feature type="transmembrane region" description="Helical" evidence="8">
    <location>
        <begin position="203"/>
        <end position="225"/>
    </location>
</feature>
<dbReference type="EMBL" id="SMCX01000012">
    <property type="protein sequence ID" value="TCW23478.1"/>
    <property type="molecule type" value="Genomic_DNA"/>
</dbReference>
<feature type="transmembrane region" description="Helical" evidence="8">
    <location>
        <begin position="426"/>
        <end position="447"/>
    </location>
</feature>
<name>A0A4V2W7V6_9ACTN</name>
<dbReference type="PROSITE" id="PS50928">
    <property type="entry name" value="ABC_TM1"/>
    <property type="match status" value="2"/>
</dbReference>
<comment type="subcellular location">
    <subcellularLocation>
        <location evidence="1">Cell inner membrane</location>
        <topology evidence="1">Multi-pass membrane protein</topology>
    </subcellularLocation>
    <subcellularLocation>
        <location evidence="8">Cell membrane</location>
        <topology evidence="8">Multi-pass membrane protein</topology>
    </subcellularLocation>
</comment>
<reference evidence="10 11" key="1">
    <citation type="submission" date="2019-03" db="EMBL/GenBank/DDBJ databases">
        <title>Root nodule microbial communities of legume samples collected from USA, Mexico and Botswana.</title>
        <authorList>
            <person name="Hirsch A."/>
        </authorList>
    </citation>
    <scope>NUCLEOTIDE SEQUENCE [LARGE SCALE GENOMIC DNA]</scope>
    <source>
        <strain evidence="10 11">55</strain>
    </source>
</reference>
<keyword evidence="6 8" id="KW-1133">Transmembrane helix</keyword>
<dbReference type="InterPro" id="IPR035906">
    <property type="entry name" value="MetI-like_sf"/>
</dbReference>
<comment type="similarity">
    <text evidence="8">Belongs to the binding-protein-dependent transport system permease family.</text>
</comment>
<dbReference type="GO" id="GO:0005886">
    <property type="term" value="C:plasma membrane"/>
    <property type="evidence" value="ECO:0007669"/>
    <property type="project" value="UniProtKB-SubCell"/>
</dbReference>
<evidence type="ECO:0000256" key="4">
    <source>
        <dbReference type="ARBA" id="ARBA00022519"/>
    </source>
</evidence>
<evidence type="ECO:0000313" key="11">
    <source>
        <dbReference type="Proteomes" id="UP000295805"/>
    </source>
</evidence>
<comment type="caution">
    <text evidence="10">The sequence shown here is derived from an EMBL/GenBank/DDBJ whole genome shotgun (WGS) entry which is preliminary data.</text>
</comment>
<feature type="transmembrane region" description="Helical" evidence="8">
    <location>
        <begin position="78"/>
        <end position="99"/>
    </location>
</feature>
<keyword evidence="5 8" id="KW-0812">Transmembrane</keyword>
<feature type="transmembrane region" description="Helical" evidence="8">
    <location>
        <begin position="364"/>
        <end position="385"/>
    </location>
</feature>
<sequence>MLVVGAVTLLLLLPVGYVAWLAADIAPSRLAELVFRERVARLFWSTVALVVVTVPLTVVIGVAAAWVVERTDLPGRRVWGVLLAAPLAVPAFVTSYAWLGVDPSLGGLGGGVLIAVSAYFPLVYLPAAATLRWIDPAEEEVARSLGLSGVAVALRVVVPQLRLAVLGGALLVALHLLAEYGAFSMIRFDTFTTAIMEQYQSTYASAAGGALAGVLVILCLFLLAAEAGARGRARYARVGAGAARRRNRVRLGWWTPLALAACAGVVGASLGVPLVVVMRWLLVGGAEAWVDAGLGEALAQSVGYGVYGAAGCVLLALPVAWLTVRHPGAFSRVADAANYVASSIPGIVVALALTTVVIRVLPQVYQTVALVLAAYVVLFIPRALVTLRAGLAQAPERLEEAARALGRPPLNAVVTITLRRAAPSMLAAFALVFLAVVNELTATLLLSPAGTGTLATRFWSLSLDLDYAAAAPFAAIMIVMSAPVTYLLLRQATAGGR</sequence>
<accession>A0A4V2W7V6</accession>
<evidence type="ECO:0000313" key="10">
    <source>
        <dbReference type="EMBL" id="TCW23478.1"/>
    </source>
</evidence>